<feature type="compositionally biased region" description="Polar residues" evidence="1">
    <location>
        <begin position="287"/>
        <end position="300"/>
    </location>
</feature>
<keyword evidence="4" id="KW-1185">Reference proteome</keyword>
<dbReference type="InterPro" id="IPR036378">
    <property type="entry name" value="FAS1_dom_sf"/>
</dbReference>
<dbReference type="PANTHER" id="PTHR10900">
    <property type="entry name" value="PERIOSTIN-RELATED"/>
    <property type="match status" value="1"/>
</dbReference>
<evidence type="ECO:0000313" key="4">
    <source>
        <dbReference type="Proteomes" id="UP001283341"/>
    </source>
</evidence>
<feature type="non-terminal residue" evidence="3">
    <location>
        <position position="354"/>
    </location>
</feature>
<feature type="region of interest" description="Disordered" evidence="1">
    <location>
        <begin position="287"/>
        <end position="327"/>
    </location>
</feature>
<dbReference type="InterPro" id="IPR050904">
    <property type="entry name" value="Adhesion/Biosynth-related"/>
</dbReference>
<proteinExistence type="predicted"/>
<feature type="compositionally biased region" description="Polar residues" evidence="1">
    <location>
        <begin position="309"/>
        <end position="324"/>
    </location>
</feature>
<gene>
    <name evidence="3" type="ORF">B0H66DRAFT_443066</name>
</gene>
<dbReference type="GO" id="GO:0016236">
    <property type="term" value="P:macroautophagy"/>
    <property type="evidence" value="ECO:0007669"/>
    <property type="project" value="TreeGrafter"/>
</dbReference>
<feature type="domain" description="FAS1" evidence="2">
    <location>
        <begin position="158"/>
        <end position="285"/>
    </location>
</feature>
<evidence type="ECO:0000259" key="2">
    <source>
        <dbReference type="PROSITE" id="PS50213"/>
    </source>
</evidence>
<evidence type="ECO:0000256" key="1">
    <source>
        <dbReference type="SAM" id="MobiDB-lite"/>
    </source>
</evidence>
<dbReference type="PROSITE" id="PS50213">
    <property type="entry name" value="FAS1"/>
    <property type="match status" value="2"/>
</dbReference>
<name>A0AAE0IJJ1_9PEZI</name>
<dbReference type="SMART" id="SM00554">
    <property type="entry name" value="FAS1"/>
    <property type="match status" value="2"/>
</dbReference>
<dbReference type="Pfam" id="PF02469">
    <property type="entry name" value="Fasciclin"/>
    <property type="match status" value="2"/>
</dbReference>
<dbReference type="PANTHER" id="PTHR10900:SF77">
    <property type="entry name" value="FI19380P1"/>
    <property type="match status" value="1"/>
</dbReference>
<dbReference type="InterPro" id="IPR000782">
    <property type="entry name" value="FAS1_domain"/>
</dbReference>
<dbReference type="Proteomes" id="UP001283341">
    <property type="component" value="Unassembled WGS sequence"/>
</dbReference>
<evidence type="ECO:0000313" key="3">
    <source>
        <dbReference type="EMBL" id="KAK3326124.1"/>
    </source>
</evidence>
<dbReference type="EMBL" id="JAUEDM010000002">
    <property type="protein sequence ID" value="KAK3326124.1"/>
    <property type="molecule type" value="Genomic_DNA"/>
</dbReference>
<protein>
    <submittedName>
        <fullName evidence="3">FAS1 domain-containing protein</fullName>
    </submittedName>
</protein>
<accession>A0AAE0IJJ1</accession>
<feature type="domain" description="FAS1" evidence="2">
    <location>
        <begin position="1"/>
        <end position="155"/>
    </location>
</feature>
<comment type="caution">
    <text evidence="3">The sequence shown here is derived from an EMBL/GenBank/DDBJ whole genome shotgun (WGS) entry which is preliminary data.</text>
</comment>
<dbReference type="AlphaFoldDB" id="A0AAE0IJJ1"/>
<dbReference type="SUPFAM" id="SSF82153">
    <property type="entry name" value="FAS1 domain"/>
    <property type="match status" value="2"/>
</dbReference>
<dbReference type="GO" id="GO:0000329">
    <property type="term" value="C:fungal-type vacuole membrane"/>
    <property type="evidence" value="ECO:0007669"/>
    <property type="project" value="TreeGrafter"/>
</dbReference>
<organism evidence="3 4">
    <name type="scientific">Apodospora peruviana</name>
    <dbReference type="NCBI Taxonomy" id="516989"/>
    <lineage>
        <taxon>Eukaryota</taxon>
        <taxon>Fungi</taxon>
        <taxon>Dikarya</taxon>
        <taxon>Ascomycota</taxon>
        <taxon>Pezizomycotina</taxon>
        <taxon>Sordariomycetes</taxon>
        <taxon>Sordariomycetidae</taxon>
        <taxon>Sordariales</taxon>
        <taxon>Lasiosphaeriaceae</taxon>
        <taxon>Apodospora</taxon>
    </lineage>
</organism>
<feature type="non-terminal residue" evidence="3">
    <location>
        <position position="1"/>
    </location>
</feature>
<reference evidence="3" key="2">
    <citation type="submission" date="2023-06" db="EMBL/GenBank/DDBJ databases">
        <authorList>
            <consortium name="Lawrence Berkeley National Laboratory"/>
            <person name="Haridas S."/>
            <person name="Hensen N."/>
            <person name="Bonometti L."/>
            <person name="Westerberg I."/>
            <person name="Brannstrom I.O."/>
            <person name="Guillou S."/>
            <person name="Cros-Aarteil S."/>
            <person name="Calhoun S."/>
            <person name="Kuo A."/>
            <person name="Mondo S."/>
            <person name="Pangilinan J."/>
            <person name="Riley R."/>
            <person name="Labutti K."/>
            <person name="Andreopoulos B."/>
            <person name="Lipzen A."/>
            <person name="Chen C."/>
            <person name="Yanf M."/>
            <person name="Daum C."/>
            <person name="Ng V."/>
            <person name="Clum A."/>
            <person name="Steindorff A."/>
            <person name="Ohm R."/>
            <person name="Martin F."/>
            <person name="Silar P."/>
            <person name="Natvig D."/>
            <person name="Lalanne C."/>
            <person name="Gautier V."/>
            <person name="Ament-Velasquez S.L."/>
            <person name="Kruys A."/>
            <person name="Hutchinson M.I."/>
            <person name="Powell A.J."/>
            <person name="Barry K."/>
            <person name="Miller A.N."/>
            <person name="Grigoriev I.V."/>
            <person name="Debuchy R."/>
            <person name="Gladieux P."/>
            <person name="Thoren M.H."/>
            <person name="Johannesson H."/>
        </authorList>
    </citation>
    <scope>NUCLEOTIDE SEQUENCE</scope>
    <source>
        <strain evidence="3">CBS 118394</strain>
    </source>
</reference>
<sequence>KTLTNVLYENNNTLSVLNNFLAGQAELFDELSNATDITVLAPSNDALNQLADDSELMDAMATDEGLIAAFLKYHVFQGVYFSSNFTTAPQSAPVMVQTLMNASAYTNVTGGQRVQANADGSGAITFVSGMGNSASVRSGDYNFTGGTIHIVDGVLTIPSNVTETLINANLTAAVGALKRAKLIDSVDGEDEITVFAPDNAAFNAVGSVVSGMTSSELASIMGYHIIRGKVLYTAAMSNGTETTSEGNDVRIRMEEDGGIFVNSAKIVRRNLLTSNGVVHVCDNVLNPENESATPNPTAATQKPAFSGAEATNSVPFTSGVKTPNPTTSKVVTATVTAAGPVGSGASAPAQVAAA</sequence>
<reference evidence="3" key="1">
    <citation type="journal article" date="2023" name="Mol. Phylogenet. Evol.">
        <title>Genome-scale phylogeny and comparative genomics of the fungal order Sordariales.</title>
        <authorList>
            <person name="Hensen N."/>
            <person name="Bonometti L."/>
            <person name="Westerberg I."/>
            <person name="Brannstrom I.O."/>
            <person name="Guillou S."/>
            <person name="Cros-Aarteil S."/>
            <person name="Calhoun S."/>
            <person name="Haridas S."/>
            <person name="Kuo A."/>
            <person name="Mondo S."/>
            <person name="Pangilinan J."/>
            <person name="Riley R."/>
            <person name="LaButti K."/>
            <person name="Andreopoulos B."/>
            <person name="Lipzen A."/>
            <person name="Chen C."/>
            <person name="Yan M."/>
            <person name="Daum C."/>
            <person name="Ng V."/>
            <person name="Clum A."/>
            <person name="Steindorff A."/>
            <person name="Ohm R.A."/>
            <person name="Martin F."/>
            <person name="Silar P."/>
            <person name="Natvig D.O."/>
            <person name="Lalanne C."/>
            <person name="Gautier V."/>
            <person name="Ament-Velasquez S.L."/>
            <person name="Kruys A."/>
            <person name="Hutchinson M.I."/>
            <person name="Powell A.J."/>
            <person name="Barry K."/>
            <person name="Miller A.N."/>
            <person name="Grigoriev I.V."/>
            <person name="Debuchy R."/>
            <person name="Gladieux P."/>
            <person name="Hiltunen Thoren M."/>
            <person name="Johannesson H."/>
        </authorList>
    </citation>
    <scope>NUCLEOTIDE SEQUENCE</scope>
    <source>
        <strain evidence="3">CBS 118394</strain>
    </source>
</reference>
<dbReference type="Gene3D" id="2.30.180.10">
    <property type="entry name" value="FAS1 domain"/>
    <property type="match status" value="2"/>
</dbReference>